<dbReference type="AlphaFoldDB" id="X1N7Z3"/>
<accession>X1N7Z3</accession>
<sequence length="56" mass="6401">MADKQWTMNCVLAGAEIQRLLDKGEMPAARKKLEVLSSELDQETISYLLHRIVNEN</sequence>
<evidence type="ECO:0000313" key="1">
    <source>
        <dbReference type="EMBL" id="GAI40127.1"/>
    </source>
</evidence>
<protein>
    <submittedName>
        <fullName evidence="1">Uncharacterized protein</fullName>
    </submittedName>
</protein>
<gene>
    <name evidence="1" type="ORF">S06H3_42617</name>
</gene>
<name>X1N7Z3_9ZZZZ</name>
<organism evidence="1">
    <name type="scientific">marine sediment metagenome</name>
    <dbReference type="NCBI Taxonomy" id="412755"/>
    <lineage>
        <taxon>unclassified sequences</taxon>
        <taxon>metagenomes</taxon>
        <taxon>ecological metagenomes</taxon>
    </lineage>
</organism>
<dbReference type="EMBL" id="BARV01026368">
    <property type="protein sequence ID" value="GAI40127.1"/>
    <property type="molecule type" value="Genomic_DNA"/>
</dbReference>
<proteinExistence type="predicted"/>
<comment type="caution">
    <text evidence="1">The sequence shown here is derived from an EMBL/GenBank/DDBJ whole genome shotgun (WGS) entry which is preliminary data.</text>
</comment>
<reference evidence="1" key="1">
    <citation type="journal article" date="2014" name="Front. Microbiol.">
        <title>High frequency of phylogenetically diverse reductive dehalogenase-homologous genes in deep subseafloor sedimentary metagenomes.</title>
        <authorList>
            <person name="Kawai M."/>
            <person name="Futagami T."/>
            <person name="Toyoda A."/>
            <person name="Takaki Y."/>
            <person name="Nishi S."/>
            <person name="Hori S."/>
            <person name="Arai W."/>
            <person name="Tsubouchi T."/>
            <person name="Morono Y."/>
            <person name="Uchiyama I."/>
            <person name="Ito T."/>
            <person name="Fujiyama A."/>
            <person name="Inagaki F."/>
            <person name="Takami H."/>
        </authorList>
    </citation>
    <scope>NUCLEOTIDE SEQUENCE</scope>
    <source>
        <strain evidence="1">Expedition CK06-06</strain>
    </source>
</reference>